<evidence type="ECO:0000256" key="15">
    <source>
        <dbReference type="ARBA" id="ARBA00079087"/>
    </source>
</evidence>
<dbReference type="EnsemblMetazoa" id="XM_019914421.1">
    <property type="protein sequence ID" value="XP_019769980.1"/>
    <property type="gene ID" value="LOC109544322"/>
</dbReference>
<reference evidence="24" key="2">
    <citation type="submission" date="2024-08" db="UniProtKB">
        <authorList>
            <consortium name="EnsemblMetazoa"/>
        </authorList>
    </citation>
    <scope>IDENTIFICATION</scope>
</reference>
<dbReference type="GO" id="GO:1990481">
    <property type="term" value="P:mRNA pseudouridine synthesis"/>
    <property type="evidence" value="ECO:0007669"/>
    <property type="project" value="TreeGrafter"/>
</dbReference>
<dbReference type="InterPro" id="IPR020103">
    <property type="entry name" value="PsdUridine_synth_cat_dom_sf"/>
</dbReference>
<dbReference type="EC" id="5.4.99.12" evidence="12"/>
<name>N6TQ73_DENPD</name>
<feature type="domain" description="Pseudouridine synthase I TruA alpha/beta" evidence="21">
    <location>
        <begin position="240"/>
        <end position="344"/>
    </location>
</feature>
<evidence type="ECO:0000313" key="23">
    <source>
        <dbReference type="EMBL" id="ERL94447.1"/>
    </source>
</evidence>
<dbReference type="InterPro" id="IPR020094">
    <property type="entry name" value="TruA/RsuA/RluB/E/F_N"/>
</dbReference>
<dbReference type="OrthoDB" id="10256309at2759"/>
<dbReference type="EMBL" id="KB632390">
    <property type="protein sequence ID" value="ERL94447.1"/>
    <property type="molecule type" value="Genomic_DNA"/>
</dbReference>
<dbReference type="HOGENOM" id="CLU_021971_3_1_1"/>
<keyword evidence="25" id="KW-1185">Reference proteome</keyword>
<evidence type="ECO:0000313" key="25">
    <source>
        <dbReference type="Proteomes" id="UP000019118"/>
    </source>
</evidence>
<dbReference type="STRING" id="77166.N6TQ73"/>
<dbReference type="Pfam" id="PF01416">
    <property type="entry name" value="PseudoU_synth_1"/>
    <property type="match status" value="1"/>
</dbReference>
<organism evidence="22">
    <name type="scientific">Dendroctonus ponderosae</name>
    <name type="common">Mountain pine beetle</name>
    <dbReference type="NCBI Taxonomy" id="77166"/>
    <lineage>
        <taxon>Eukaryota</taxon>
        <taxon>Metazoa</taxon>
        <taxon>Ecdysozoa</taxon>
        <taxon>Arthropoda</taxon>
        <taxon>Hexapoda</taxon>
        <taxon>Insecta</taxon>
        <taxon>Pterygota</taxon>
        <taxon>Neoptera</taxon>
        <taxon>Endopterygota</taxon>
        <taxon>Coleoptera</taxon>
        <taxon>Polyphaga</taxon>
        <taxon>Cucujiformia</taxon>
        <taxon>Curculionidae</taxon>
        <taxon>Scolytinae</taxon>
        <taxon>Dendroctonus</taxon>
    </lineage>
</organism>
<feature type="active site" description="Nucleophile" evidence="18">
    <location>
        <position position="150"/>
    </location>
</feature>
<dbReference type="FunFam" id="3.30.70.580:FF:000002">
    <property type="entry name" value="tRNA pseudouridine synthase"/>
    <property type="match status" value="1"/>
</dbReference>
<dbReference type="InterPro" id="IPR001406">
    <property type="entry name" value="PsdUridine_synth_TruA"/>
</dbReference>
<dbReference type="NCBIfam" id="TIGR00071">
    <property type="entry name" value="hisT_truA"/>
    <property type="match status" value="1"/>
</dbReference>
<reference evidence="25 26" key="1">
    <citation type="journal article" date="2013" name="Genome Biol.">
        <title>Draft genome of the mountain pine beetle, Dendroctonus ponderosae Hopkins, a major forest pest.</title>
        <authorList>
            <person name="Keeling C.I."/>
            <person name="Yuen M.M."/>
            <person name="Liao N.Y."/>
            <person name="Docking T.R."/>
            <person name="Chan S.K."/>
            <person name="Taylor G.A."/>
            <person name="Palmquist D.L."/>
            <person name="Jackman S.D."/>
            <person name="Nguyen A."/>
            <person name="Li M."/>
            <person name="Henderson H."/>
            <person name="Janes J.K."/>
            <person name="Zhao Y."/>
            <person name="Pandoh P."/>
            <person name="Moore R."/>
            <person name="Sperling F.A."/>
            <person name="Huber D.P."/>
            <person name="Birol I."/>
            <person name="Jones S.J."/>
            <person name="Bohlmann J."/>
        </authorList>
    </citation>
    <scope>NUCLEOTIDE SEQUENCE</scope>
</reference>
<evidence type="ECO:0000256" key="5">
    <source>
        <dbReference type="ARBA" id="ARBA00022694"/>
    </source>
</evidence>
<keyword evidence="4" id="KW-0507">mRNA processing</keyword>
<keyword evidence="5" id="KW-0819">tRNA processing</keyword>
<dbReference type="OMA" id="CDARTYT"/>
<comment type="subunit">
    <text evidence="11">Monomer. Forms a complex with RARG and the SRA1 RNA in the nucleus.</text>
</comment>
<feature type="region of interest" description="Disordered" evidence="20">
    <location>
        <begin position="404"/>
        <end position="447"/>
    </location>
</feature>
<evidence type="ECO:0000256" key="6">
    <source>
        <dbReference type="ARBA" id="ARBA00023235"/>
    </source>
</evidence>
<evidence type="ECO:0000256" key="20">
    <source>
        <dbReference type="SAM" id="MobiDB-lite"/>
    </source>
</evidence>
<dbReference type="InterPro" id="IPR020097">
    <property type="entry name" value="PsdUridine_synth_TruA_a/b_dom"/>
</dbReference>
<dbReference type="InterPro" id="IPR020095">
    <property type="entry name" value="PsdUridine_synth_TruA_C"/>
</dbReference>
<evidence type="ECO:0000256" key="1">
    <source>
        <dbReference type="ARBA" id="ARBA00001166"/>
    </source>
</evidence>
<evidence type="ECO:0000259" key="21">
    <source>
        <dbReference type="Pfam" id="PF01416"/>
    </source>
</evidence>
<comment type="function">
    <text evidence="10">Pseudouridylate synthase that catalyzes pseudouridylation of tRNAs and mRNAs. Acts on positions 27/28 in the anticodon stem and also positions 34 and 36 in the anticodon of an intron containing tRNA. Also catalyzes pseudouridylation of mRNAs: mediates pseudouridylation of mRNAs with the consensus sequence 5'-UGUAG-3'. Acts as a regulator of pre-mRNA splicing by mediating pseudouridylation of pre-mRNAs at locations associated with alternatively spliced regions. Pseudouridylation of pre-mRNAs near splice sites directly regulates mRNA splicing and mRNA 3'-end processing. Involved in regulation of nuclear receptor activity through pseudouridylation of SRA1 mRNA.</text>
</comment>
<evidence type="ECO:0000256" key="18">
    <source>
        <dbReference type="PIRSR" id="PIRSR641708-1"/>
    </source>
</evidence>
<feature type="region of interest" description="Disordered" evidence="20">
    <location>
        <begin position="31"/>
        <end position="66"/>
    </location>
</feature>
<dbReference type="KEGG" id="dpa:109544322"/>
<dbReference type="GO" id="GO:0160147">
    <property type="term" value="F:tRNA pseudouridine(38-40) synthase activity"/>
    <property type="evidence" value="ECO:0007669"/>
    <property type="project" value="UniProtKB-EC"/>
</dbReference>
<evidence type="ECO:0000256" key="14">
    <source>
        <dbReference type="ARBA" id="ARBA00075153"/>
    </source>
</evidence>
<evidence type="ECO:0000256" key="8">
    <source>
        <dbReference type="ARBA" id="ARBA00036943"/>
    </source>
</evidence>
<sequence>MKLFLQHRTQQNFSALKRCIINVKNFLSTPESTMNEGEVNKKPKYDGRSKKRQWQDRRTDKGAGLDPLLQPKLLRLDQSTQIANIDKVKRRKFAILMGYSGVGYYGMQRNRDTKTIEEDLFKALLDADFINEECYNQVQNMQFQRAARTDKGVSAARQVVSLKLKEDFEISKINERLSDQIRLFAFKRVTRGFNSKSQCDARTYIYVLPTVAFADRDETITQKEFRISEDKLKLINELMQFYLGTKSFHNFTTKKKYGDPSAKRFIRTFACGAPFLKDGVEFCLIKVFGQSFMMHQIRKMIGLVLAVVKGMTTQDTLVKAFTSEKVNIPRAPGLGLFLDYVHYERYNNRYGDDGMHEKLTWEEVEKDVQDFKEKQILPTIINTEINEESMVLWMQEKLALHSWDETAEKEESEDEGGGDDDAEEDTGSRKNITEDVEQKRILQENVI</sequence>
<dbReference type="InterPro" id="IPR041708">
    <property type="entry name" value="PUS1/PUS2-like"/>
</dbReference>
<dbReference type="Gene3D" id="3.30.70.660">
    <property type="entry name" value="Pseudouridine synthase I, catalytic domain, C-terminal subdomain"/>
    <property type="match status" value="1"/>
</dbReference>
<dbReference type="Proteomes" id="UP000030742">
    <property type="component" value="Unassembled WGS sequence"/>
</dbReference>
<comment type="subcellular location">
    <subcellularLocation>
        <location evidence="2">Nucleus</location>
    </subcellularLocation>
</comment>
<feature type="compositionally biased region" description="Basic and acidic residues" evidence="20">
    <location>
        <begin position="426"/>
        <end position="447"/>
    </location>
</feature>
<dbReference type="EMBL" id="KB741270">
    <property type="protein sequence ID" value="ENN71395.1"/>
    <property type="molecule type" value="Genomic_DNA"/>
</dbReference>
<feature type="binding site" evidence="19">
    <location>
        <position position="204"/>
    </location>
    <ligand>
        <name>substrate</name>
    </ligand>
</feature>
<feature type="compositionally biased region" description="Acidic residues" evidence="20">
    <location>
        <begin position="407"/>
        <end position="425"/>
    </location>
</feature>
<dbReference type="SUPFAM" id="SSF55120">
    <property type="entry name" value="Pseudouridine synthase"/>
    <property type="match status" value="1"/>
</dbReference>
<feature type="non-terminal residue" evidence="22">
    <location>
        <position position="1"/>
    </location>
</feature>
<evidence type="ECO:0000256" key="13">
    <source>
        <dbReference type="ARBA" id="ARBA00068582"/>
    </source>
</evidence>
<dbReference type="Gene3D" id="3.30.70.580">
    <property type="entry name" value="Pseudouridine synthase I, catalytic domain, N-terminal subdomain"/>
    <property type="match status" value="1"/>
</dbReference>
<gene>
    <name evidence="24" type="primary">109544322</name>
    <name evidence="23" type="ORF">D910_11724</name>
    <name evidence="22" type="ORF">YQE_11899</name>
</gene>
<dbReference type="FunFam" id="3.30.70.660:FF:000002">
    <property type="entry name" value="tRNA pseudouridine synthase"/>
    <property type="match status" value="1"/>
</dbReference>
<evidence type="ECO:0000256" key="3">
    <source>
        <dbReference type="ARBA" id="ARBA00009375"/>
    </source>
</evidence>
<dbReference type="GO" id="GO:0006397">
    <property type="term" value="P:mRNA processing"/>
    <property type="evidence" value="ECO:0007669"/>
    <property type="project" value="UniProtKB-KW"/>
</dbReference>
<dbReference type="AlphaFoldDB" id="N6TQ73"/>
<evidence type="ECO:0000313" key="26">
    <source>
        <dbReference type="Proteomes" id="UP000030742"/>
    </source>
</evidence>
<evidence type="ECO:0000256" key="17">
    <source>
        <dbReference type="ARBA" id="ARBA00081344"/>
    </source>
</evidence>
<evidence type="ECO:0000313" key="24">
    <source>
        <dbReference type="EnsemblMetazoa" id="XP_019769980.1"/>
    </source>
</evidence>
<evidence type="ECO:0000256" key="9">
    <source>
        <dbReference type="ARBA" id="ARBA00052184"/>
    </source>
</evidence>
<dbReference type="PANTHER" id="PTHR11142">
    <property type="entry name" value="PSEUDOURIDYLATE SYNTHASE"/>
    <property type="match status" value="1"/>
</dbReference>
<evidence type="ECO:0000256" key="2">
    <source>
        <dbReference type="ARBA" id="ARBA00004123"/>
    </source>
</evidence>
<dbReference type="GO" id="GO:0003723">
    <property type="term" value="F:RNA binding"/>
    <property type="evidence" value="ECO:0007669"/>
    <property type="project" value="InterPro"/>
</dbReference>
<evidence type="ECO:0000313" key="22">
    <source>
        <dbReference type="EMBL" id="ENN71395.1"/>
    </source>
</evidence>
<evidence type="ECO:0000256" key="10">
    <source>
        <dbReference type="ARBA" id="ARBA00053709"/>
    </source>
</evidence>
<comment type="similarity">
    <text evidence="3">Belongs to the tRNA pseudouridine synthase TruA family.</text>
</comment>
<dbReference type="PANTHER" id="PTHR11142:SF4">
    <property type="entry name" value="PSEUDOURIDYLATE SYNTHASE 1 HOMOLOG"/>
    <property type="match status" value="1"/>
</dbReference>
<evidence type="ECO:0000256" key="16">
    <source>
        <dbReference type="ARBA" id="ARBA00080849"/>
    </source>
</evidence>
<evidence type="ECO:0000256" key="4">
    <source>
        <dbReference type="ARBA" id="ARBA00022664"/>
    </source>
</evidence>
<accession>N6TQ73</accession>
<evidence type="ECO:0000256" key="19">
    <source>
        <dbReference type="PIRSR" id="PIRSR641708-2"/>
    </source>
</evidence>
<dbReference type="GO" id="GO:0031119">
    <property type="term" value="P:tRNA pseudouridine synthesis"/>
    <property type="evidence" value="ECO:0007669"/>
    <property type="project" value="InterPro"/>
</dbReference>
<evidence type="ECO:0000256" key="7">
    <source>
        <dbReference type="ARBA" id="ARBA00023242"/>
    </source>
</evidence>
<keyword evidence="7" id="KW-0539">Nucleus</keyword>
<evidence type="ECO:0000256" key="12">
    <source>
        <dbReference type="ARBA" id="ARBA00066509"/>
    </source>
</evidence>
<comment type="catalytic activity">
    <reaction evidence="1">
        <text>a uridine in mRNA = a pseudouridine in mRNA</text>
        <dbReference type="Rhea" id="RHEA:56644"/>
        <dbReference type="Rhea" id="RHEA-COMP:14658"/>
        <dbReference type="Rhea" id="RHEA-COMP:14659"/>
        <dbReference type="ChEBI" id="CHEBI:65314"/>
        <dbReference type="ChEBI" id="CHEBI:65315"/>
    </reaction>
</comment>
<comment type="catalytic activity">
    <reaction evidence="9">
        <text>uridine(38/39/40) in tRNA = pseudouridine(38/39/40) in tRNA</text>
        <dbReference type="Rhea" id="RHEA:22376"/>
        <dbReference type="Rhea" id="RHEA-COMP:10085"/>
        <dbReference type="Rhea" id="RHEA-COMP:10087"/>
        <dbReference type="ChEBI" id="CHEBI:65314"/>
        <dbReference type="ChEBI" id="CHEBI:65315"/>
        <dbReference type="EC" id="5.4.99.12"/>
    </reaction>
</comment>
<feature type="compositionally biased region" description="Basic and acidic residues" evidence="20">
    <location>
        <begin position="38"/>
        <end position="63"/>
    </location>
</feature>
<evidence type="ECO:0000256" key="11">
    <source>
        <dbReference type="ARBA" id="ARBA00064589"/>
    </source>
</evidence>
<proteinExistence type="inferred from homology"/>
<keyword evidence="6" id="KW-0413">Isomerase</keyword>
<dbReference type="CDD" id="cd02568">
    <property type="entry name" value="PseudoU_synth_PUS1_PUS2"/>
    <property type="match status" value="1"/>
</dbReference>
<protein>
    <recommendedName>
        <fullName evidence="13">Pseudouridylate synthase 1 homolog</fullName>
        <ecNumber evidence="12">5.4.99.12</ecNumber>
    </recommendedName>
    <alternativeName>
        <fullName evidence="14">tRNA pseudouridine synthase 1</fullName>
    </alternativeName>
    <alternativeName>
        <fullName evidence="17">tRNA pseudouridine(38-40) synthase</fullName>
    </alternativeName>
    <alternativeName>
        <fullName evidence="15">tRNA pseudouridylate synthase I</fullName>
    </alternativeName>
    <alternativeName>
        <fullName evidence="16">tRNA-uridine isomerase I</fullName>
    </alternativeName>
</protein>
<dbReference type="GO" id="GO:0005634">
    <property type="term" value="C:nucleus"/>
    <property type="evidence" value="ECO:0007669"/>
    <property type="project" value="UniProtKB-SubCell"/>
</dbReference>
<dbReference type="Proteomes" id="UP000019118">
    <property type="component" value="Unassembled WGS sequence"/>
</dbReference>
<comment type="catalytic activity">
    <reaction evidence="8">
        <text>a uridine in tRNA = a pseudouridine in tRNA</text>
        <dbReference type="Rhea" id="RHEA:54572"/>
        <dbReference type="Rhea" id="RHEA-COMP:13339"/>
        <dbReference type="Rhea" id="RHEA-COMP:13934"/>
        <dbReference type="ChEBI" id="CHEBI:65314"/>
        <dbReference type="ChEBI" id="CHEBI:65315"/>
    </reaction>
</comment>